<evidence type="ECO:0000256" key="3">
    <source>
        <dbReference type="ARBA" id="ARBA00012483"/>
    </source>
</evidence>
<dbReference type="SUPFAM" id="SSF57903">
    <property type="entry name" value="FYVE/PHD zinc finger"/>
    <property type="match status" value="1"/>
</dbReference>
<dbReference type="AlphaFoldDB" id="A0A2R6XQW1"/>
<comment type="pathway">
    <text evidence="2">Protein modification; protein ubiquitination.</text>
</comment>
<dbReference type="EC" id="2.3.2.27" evidence="3"/>
<feature type="compositionally biased region" description="Basic and acidic residues" evidence="13">
    <location>
        <begin position="864"/>
        <end position="874"/>
    </location>
</feature>
<dbReference type="Proteomes" id="UP000244005">
    <property type="component" value="Unassembled WGS sequence"/>
</dbReference>
<dbReference type="InterPro" id="IPR001841">
    <property type="entry name" value="Znf_RING"/>
</dbReference>
<evidence type="ECO:0000256" key="2">
    <source>
        <dbReference type="ARBA" id="ARBA00004906"/>
    </source>
</evidence>
<feature type="domain" description="YDG" evidence="16">
    <location>
        <begin position="280"/>
        <end position="429"/>
    </location>
</feature>
<dbReference type="SMART" id="SM00466">
    <property type="entry name" value="SRA"/>
    <property type="match status" value="1"/>
</dbReference>
<dbReference type="PANTHER" id="PTHR14140:SF27">
    <property type="entry name" value="OS04G0289800 PROTEIN"/>
    <property type="match status" value="1"/>
</dbReference>
<dbReference type="SUPFAM" id="SSF57850">
    <property type="entry name" value="RING/U-box"/>
    <property type="match status" value="2"/>
</dbReference>
<feature type="domain" description="RING-type" evidence="15">
    <location>
        <begin position="145"/>
        <end position="184"/>
    </location>
</feature>
<reference evidence="18" key="1">
    <citation type="journal article" date="2017" name="Cell">
        <title>Insights into land plant evolution garnered from the Marchantia polymorpha genome.</title>
        <authorList>
            <person name="Bowman J.L."/>
            <person name="Kohchi T."/>
            <person name="Yamato K.T."/>
            <person name="Jenkins J."/>
            <person name="Shu S."/>
            <person name="Ishizaki K."/>
            <person name="Yamaoka S."/>
            <person name="Nishihama R."/>
            <person name="Nakamura Y."/>
            <person name="Berger F."/>
            <person name="Adam C."/>
            <person name="Aki S.S."/>
            <person name="Althoff F."/>
            <person name="Araki T."/>
            <person name="Arteaga-Vazquez M.A."/>
            <person name="Balasubrmanian S."/>
            <person name="Barry K."/>
            <person name="Bauer D."/>
            <person name="Boehm C.R."/>
            <person name="Briginshaw L."/>
            <person name="Caballero-Perez J."/>
            <person name="Catarino B."/>
            <person name="Chen F."/>
            <person name="Chiyoda S."/>
            <person name="Chovatia M."/>
            <person name="Davies K.M."/>
            <person name="Delmans M."/>
            <person name="Demura T."/>
            <person name="Dierschke T."/>
            <person name="Dolan L."/>
            <person name="Dorantes-Acosta A.E."/>
            <person name="Eklund D.M."/>
            <person name="Florent S.N."/>
            <person name="Flores-Sandoval E."/>
            <person name="Fujiyama A."/>
            <person name="Fukuzawa H."/>
            <person name="Galik B."/>
            <person name="Grimanelli D."/>
            <person name="Grimwood J."/>
            <person name="Grossniklaus U."/>
            <person name="Hamada T."/>
            <person name="Haseloff J."/>
            <person name="Hetherington A.J."/>
            <person name="Higo A."/>
            <person name="Hirakawa Y."/>
            <person name="Hundley H.N."/>
            <person name="Ikeda Y."/>
            <person name="Inoue K."/>
            <person name="Inoue S.I."/>
            <person name="Ishida S."/>
            <person name="Jia Q."/>
            <person name="Kakita M."/>
            <person name="Kanazawa T."/>
            <person name="Kawai Y."/>
            <person name="Kawashima T."/>
            <person name="Kennedy M."/>
            <person name="Kinose K."/>
            <person name="Kinoshita T."/>
            <person name="Kohara Y."/>
            <person name="Koide E."/>
            <person name="Komatsu K."/>
            <person name="Kopischke S."/>
            <person name="Kubo M."/>
            <person name="Kyozuka J."/>
            <person name="Lagercrantz U."/>
            <person name="Lin S.S."/>
            <person name="Lindquist E."/>
            <person name="Lipzen A.M."/>
            <person name="Lu C.W."/>
            <person name="De Luna E."/>
            <person name="Martienssen R.A."/>
            <person name="Minamino N."/>
            <person name="Mizutani M."/>
            <person name="Mizutani M."/>
            <person name="Mochizuki N."/>
            <person name="Monte I."/>
            <person name="Mosher R."/>
            <person name="Nagasaki H."/>
            <person name="Nakagami H."/>
            <person name="Naramoto S."/>
            <person name="Nishitani K."/>
            <person name="Ohtani M."/>
            <person name="Okamoto T."/>
            <person name="Okumura M."/>
            <person name="Phillips J."/>
            <person name="Pollak B."/>
            <person name="Reinders A."/>
            <person name="Rovekamp M."/>
            <person name="Sano R."/>
            <person name="Sawa S."/>
            <person name="Schmid M.W."/>
            <person name="Shirakawa M."/>
            <person name="Solano R."/>
            <person name="Spunde A."/>
            <person name="Suetsugu N."/>
            <person name="Sugano S."/>
            <person name="Sugiyama A."/>
            <person name="Sun R."/>
            <person name="Suzuki Y."/>
            <person name="Takenaka M."/>
            <person name="Takezawa D."/>
            <person name="Tomogane H."/>
            <person name="Tsuzuki M."/>
            <person name="Ueda T."/>
            <person name="Umeda M."/>
            <person name="Ward J.M."/>
            <person name="Watanabe Y."/>
            <person name="Yazaki K."/>
            <person name="Yokoyama R."/>
            <person name="Yoshitake Y."/>
            <person name="Yotsui I."/>
            <person name="Zachgo S."/>
            <person name="Schmutz J."/>
        </authorList>
    </citation>
    <scope>NUCLEOTIDE SEQUENCE [LARGE SCALE GENOMIC DNA]</scope>
    <source>
        <strain evidence="18">Tak-1</strain>
    </source>
</reference>
<feature type="compositionally biased region" description="Polar residues" evidence="13">
    <location>
        <begin position="761"/>
        <end position="776"/>
    </location>
</feature>
<feature type="compositionally biased region" description="Basic and acidic residues" evidence="13">
    <location>
        <begin position="789"/>
        <end position="800"/>
    </location>
</feature>
<dbReference type="GO" id="GO:0061630">
    <property type="term" value="F:ubiquitin protein ligase activity"/>
    <property type="evidence" value="ECO:0000318"/>
    <property type="project" value="GO_Central"/>
</dbReference>
<evidence type="ECO:0000256" key="11">
    <source>
        <dbReference type="PROSITE-ProRule" id="PRU00175"/>
    </source>
</evidence>
<dbReference type="InterPro" id="IPR013083">
    <property type="entry name" value="Znf_RING/FYVE/PHD"/>
</dbReference>
<evidence type="ECO:0000256" key="7">
    <source>
        <dbReference type="ARBA" id="ARBA00022786"/>
    </source>
</evidence>
<organism evidence="17 18">
    <name type="scientific">Marchantia polymorpha</name>
    <name type="common">Common liverwort</name>
    <name type="synonym">Marchantia aquatica</name>
    <dbReference type="NCBI Taxonomy" id="3197"/>
    <lineage>
        <taxon>Eukaryota</taxon>
        <taxon>Viridiplantae</taxon>
        <taxon>Streptophyta</taxon>
        <taxon>Embryophyta</taxon>
        <taxon>Marchantiophyta</taxon>
        <taxon>Marchantiopsida</taxon>
        <taxon>Marchantiidae</taxon>
        <taxon>Marchantiales</taxon>
        <taxon>Marchantiaceae</taxon>
        <taxon>Marchantia</taxon>
    </lineage>
</organism>
<dbReference type="SMART" id="SM00249">
    <property type="entry name" value="PHD"/>
    <property type="match status" value="1"/>
</dbReference>
<evidence type="ECO:0000313" key="18">
    <source>
        <dbReference type="Proteomes" id="UP000244005"/>
    </source>
</evidence>
<feature type="domain" description="PHD-type" evidence="14">
    <location>
        <begin position="9"/>
        <end position="59"/>
    </location>
</feature>
<name>A0A2R6XQW1_MARPO</name>
<dbReference type="GO" id="GO:0005634">
    <property type="term" value="C:nucleus"/>
    <property type="evidence" value="ECO:0007669"/>
    <property type="project" value="UniProtKB-SubCell"/>
</dbReference>
<evidence type="ECO:0000256" key="6">
    <source>
        <dbReference type="ARBA" id="ARBA00022771"/>
    </source>
</evidence>
<evidence type="ECO:0000256" key="5">
    <source>
        <dbReference type="ARBA" id="ARBA00022723"/>
    </source>
</evidence>
<proteinExistence type="predicted"/>
<dbReference type="Gene3D" id="3.30.40.10">
    <property type="entry name" value="Zinc/RING finger domain, C3HC4 (zinc finger)"/>
    <property type="match status" value="3"/>
</dbReference>
<evidence type="ECO:0000259" key="14">
    <source>
        <dbReference type="PROSITE" id="PS50016"/>
    </source>
</evidence>
<keyword evidence="6 11" id="KW-0863">Zinc-finger</keyword>
<dbReference type="InterPro" id="IPR015947">
    <property type="entry name" value="PUA-like_sf"/>
</dbReference>
<dbReference type="OrthoDB" id="2270193at2759"/>
<evidence type="ECO:0000256" key="10">
    <source>
        <dbReference type="ARBA" id="ARBA00023242"/>
    </source>
</evidence>
<evidence type="ECO:0000256" key="8">
    <source>
        <dbReference type="ARBA" id="ARBA00022833"/>
    </source>
</evidence>
<dbReference type="InterPro" id="IPR017907">
    <property type="entry name" value="Znf_RING_CS"/>
</dbReference>
<dbReference type="InterPro" id="IPR011011">
    <property type="entry name" value="Znf_FYVE_PHD"/>
</dbReference>
<dbReference type="InterPro" id="IPR003105">
    <property type="entry name" value="SRA_YDG"/>
</dbReference>
<dbReference type="InterPro" id="IPR036987">
    <property type="entry name" value="SRA-YDG_sf"/>
</dbReference>
<dbReference type="Pfam" id="PF00628">
    <property type="entry name" value="PHD"/>
    <property type="match status" value="1"/>
</dbReference>
<dbReference type="FunFam" id="2.30.280.10:FF:000002">
    <property type="entry name" value="E3 ubiquitin-protein ligase ORTHRUS 2"/>
    <property type="match status" value="1"/>
</dbReference>
<feature type="compositionally biased region" description="Basic and acidic residues" evidence="13">
    <location>
        <begin position="121"/>
        <end position="130"/>
    </location>
</feature>
<dbReference type="PROSITE" id="PS00518">
    <property type="entry name" value="ZF_RING_1"/>
    <property type="match status" value="1"/>
</dbReference>
<dbReference type="GO" id="GO:0044027">
    <property type="term" value="P:negative regulation of gene expression via chromosomal CpG island methylation"/>
    <property type="evidence" value="ECO:0000318"/>
    <property type="project" value="GO_Central"/>
</dbReference>
<keyword evidence="5" id="KW-0479">Metal-binding</keyword>
<evidence type="ECO:0000259" key="15">
    <source>
        <dbReference type="PROSITE" id="PS50089"/>
    </source>
</evidence>
<gene>
    <name evidence="17" type="ORF">MARPO_0005s0130</name>
</gene>
<feature type="region of interest" description="Disordered" evidence="13">
    <location>
        <begin position="614"/>
        <end position="646"/>
    </location>
</feature>
<feature type="domain" description="RING-type" evidence="15">
    <location>
        <begin position="530"/>
        <end position="588"/>
    </location>
</feature>
<dbReference type="Gramene" id="Mp1g04780.1">
    <property type="protein sequence ID" value="Mp1g04780.1.cds"/>
    <property type="gene ID" value="Mp1g04780"/>
</dbReference>
<dbReference type="GO" id="GO:0016567">
    <property type="term" value="P:protein ubiquitination"/>
    <property type="evidence" value="ECO:0000318"/>
    <property type="project" value="GO_Central"/>
</dbReference>
<feature type="compositionally biased region" description="Basic residues" evidence="13">
    <location>
        <begin position="840"/>
        <end position="852"/>
    </location>
</feature>
<evidence type="ECO:0000256" key="4">
    <source>
        <dbReference type="ARBA" id="ARBA00022679"/>
    </source>
</evidence>
<keyword evidence="18" id="KW-1185">Reference proteome</keyword>
<evidence type="ECO:0000256" key="9">
    <source>
        <dbReference type="ARBA" id="ARBA00023125"/>
    </source>
</evidence>
<keyword evidence="7" id="KW-0833">Ubl conjugation pathway</keyword>
<feature type="compositionally biased region" description="Acidic residues" evidence="13">
    <location>
        <begin position="617"/>
        <end position="633"/>
    </location>
</feature>
<dbReference type="PROSITE" id="PS51015">
    <property type="entry name" value="YDG"/>
    <property type="match status" value="1"/>
</dbReference>
<dbReference type="Pfam" id="PF13920">
    <property type="entry name" value="zf-C3HC4_3"/>
    <property type="match status" value="1"/>
</dbReference>
<keyword evidence="10 12" id="KW-0539">Nucleus</keyword>
<feature type="region of interest" description="Disordered" evidence="13">
    <location>
        <begin position="757"/>
        <end position="930"/>
    </location>
</feature>
<dbReference type="OMA" id="CRNAIPP"/>
<dbReference type="InterPro" id="IPR027370">
    <property type="entry name" value="Znf-RING_euk"/>
</dbReference>
<dbReference type="PROSITE" id="PS50089">
    <property type="entry name" value="ZF_RING_2"/>
    <property type="match status" value="2"/>
</dbReference>
<dbReference type="Gene3D" id="2.30.280.10">
    <property type="entry name" value="SRA-YDG"/>
    <property type="match status" value="1"/>
</dbReference>
<sequence length="930" mass="101826">MQMPCETLDGPCMVCKIVPPNHQVLICDGCGSGWHMQCLVPPLSSAPDGEWKCVDCEPGTVTLADPPSGVAENGIVNQVRAIHADSSLSEEEKARRIMNLHCPTALQMPRDTALSGQGSDGRGRRSEVRTKKTAAMDQLNENLKCMICLNLVDRPVTTPCGHNSCLKCFQKVVSGGNHKCPHCRALIPPSMRNNPRVNSALVMAIRLAALAANSSSTSSVKAPAGPPKAYHHIENEKRPDRCFTSERAVKTGKANAASGKIFVTVPPDHFGPITAANDPERGQGVLVGESWADRMDCRQWGAHLPHVAGIAGQSSIGAQSVCLSGGYEDDEDHGEWFLYTGSGGRDLSGNKRTNKAQSFDQVFEKSNEALRVSCRKGYPVRVVRSHKEKRSSYAPETACVRYDGIYRIEMCWRKEGIQGFKVCRYLFVRCDNEPAPWLSDEHGDRPRKLPNIPELEGAVDITKRRTQPAWDWKEEELLWGWTIDPPGSRMNTSTKRPSRTFTGCNVVASAAPKKNHSKSIQRKLLREFGCVLCHKVMQQPLSTPCAHNFCKSCLLAKFAASGDMRERKAVGGRSLRTQKVKKACPTCQADITDFMSAPQVNGQLEDVIASLQRSLDEEAEEEGEEGEEEEAATDSDHPRKRLKSEAESLNADEVVKSVDEETIAPNAVLFEPPAVSKPDGMQLDRLVVTAPLKNLSDQMSARASRQPSNNGCSNRPVEASTIDSVAGTKESCVSVSGEEHTQLSNQLGSVLEVEGGKRNRLTSTPTKKNVQASDGRSSAECAKSSCSLEEARSVQEESPLKEVSNSQDMDKRALPGRPGKIRVTIEKIVKEGKLSPLRSGVRRRNMVRKCNVKHPEDESPEEGDGGKGKADSKKRGSKVVDSSRRQGECVVISLSDSEDDSDDAQQKSDQKSRDISQLHTETDTLKTSWR</sequence>
<comment type="catalytic activity">
    <reaction evidence="1">
        <text>S-ubiquitinyl-[E2 ubiquitin-conjugating enzyme]-L-cysteine + [acceptor protein]-L-lysine = [E2 ubiquitin-conjugating enzyme]-L-cysteine + N(6)-ubiquitinyl-[acceptor protein]-L-lysine.</text>
        <dbReference type="EC" id="2.3.2.27"/>
    </reaction>
</comment>
<dbReference type="GO" id="GO:0008270">
    <property type="term" value="F:zinc ion binding"/>
    <property type="evidence" value="ECO:0007669"/>
    <property type="project" value="UniProtKB-KW"/>
</dbReference>
<evidence type="ECO:0000259" key="16">
    <source>
        <dbReference type="PROSITE" id="PS51015"/>
    </source>
</evidence>
<dbReference type="PROSITE" id="PS50016">
    <property type="entry name" value="ZF_PHD_2"/>
    <property type="match status" value="1"/>
</dbReference>
<feature type="compositionally biased region" description="Basic and acidic residues" evidence="13">
    <location>
        <begin position="823"/>
        <end position="833"/>
    </location>
</feature>
<dbReference type="InterPro" id="IPR019786">
    <property type="entry name" value="Zinc_finger_PHD-type_CS"/>
</dbReference>
<keyword evidence="9" id="KW-0238">DNA-binding</keyword>
<dbReference type="InterPro" id="IPR001965">
    <property type="entry name" value="Znf_PHD"/>
</dbReference>
<protein>
    <recommendedName>
        <fullName evidence="3">RING-type E3 ubiquitin transferase</fullName>
        <ecNumber evidence="3">2.3.2.27</ecNumber>
    </recommendedName>
</protein>
<dbReference type="Pfam" id="PF02182">
    <property type="entry name" value="SAD_SRA"/>
    <property type="match status" value="1"/>
</dbReference>
<dbReference type="GO" id="GO:0003677">
    <property type="term" value="F:DNA binding"/>
    <property type="evidence" value="ECO:0007669"/>
    <property type="project" value="UniProtKB-KW"/>
</dbReference>
<dbReference type="InterPro" id="IPR019787">
    <property type="entry name" value="Znf_PHD-finger"/>
</dbReference>
<evidence type="ECO:0000256" key="1">
    <source>
        <dbReference type="ARBA" id="ARBA00000900"/>
    </source>
</evidence>
<dbReference type="Pfam" id="PF13445">
    <property type="entry name" value="zf-RING_UBOX"/>
    <property type="match status" value="1"/>
</dbReference>
<dbReference type="SUPFAM" id="SSF88697">
    <property type="entry name" value="PUA domain-like"/>
    <property type="match status" value="1"/>
</dbReference>
<dbReference type="PANTHER" id="PTHR14140">
    <property type="entry name" value="E3 UBIQUITIN-PROTEIN LIGASE UHRF-RELATED"/>
    <property type="match status" value="1"/>
</dbReference>
<dbReference type="PROSITE" id="PS01359">
    <property type="entry name" value="ZF_PHD_1"/>
    <property type="match status" value="1"/>
</dbReference>
<evidence type="ECO:0000256" key="13">
    <source>
        <dbReference type="SAM" id="MobiDB-lite"/>
    </source>
</evidence>
<dbReference type="EMBL" id="KZ772677">
    <property type="protein sequence ID" value="PTQ48489.1"/>
    <property type="molecule type" value="Genomic_DNA"/>
</dbReference>
<keyword evidence="8" id="KW-0862">Zinc</keyword>
<evidence type="ECO:0000256" key="12">
    <source>
        <dbReference type="PROSITE-ProRule" id="PRU00358"/>
    </source>
</evidence>
<dbReference type="InterPro" id="IPR045134">
    <property type="entry name" value="UHRF1/2-like"/>
</dbReference>
<keyword evidence="4" id="KW-0808">Transferase</keyword>
<feature type="region of interest" description="Disordered" evidence="13">
    <location>
        <begin position="111"/>
        <end position="130"/>
    </location>
</feature>
<accession>A0A2R6XQW1</accession>
<dbReference type="UniPathway" id="UPA00143"/>
<dbReference type="SMART" id="SM00184">
    <property type="entry name" value="RING"/>
    <property type="match status" value="3"/>
</dbReference>
<comment type="subcellular location">
    <subcellularLocation>
        <location evidence="12">Nucleus</location>
    </subcellularLocation>
</comment>
<evidence type="ECO:0000313" key="17">
    <source>
        <dbReference type="EMBL" id="PTQ48489.1"/>
    </source>
</evidence>
<feature type="compositionally biased region" description="Basic and acidic residues" evidence="13">
    <location>
        <begin position="904"/>
        <end position="924"/>
    </location>
</feature>